<evidence type="ECO:0000313" key="4">
    <source>
        <dbReference type="Proteomes" id="UP000008810"/>
    </source>
</evidence>
<organism evidence="2">
    <name type="scientific">Brachypodium distachyon</name>
    <name type="common">Purple false brome</name>
    <name type="synonym">Trachynia distachya</name>
    <dbReference type="NCBI Taxonomy" id="15368"/>
    <lineage>
        <taxon>Eukaryota</taxon>
        <taxon>Viridiplantae</taxon>
        <taxon>Streptophyta</taxon>
        <taxon>Embryophyta</taxon>
        <taxon>Tracheophyta</taxon>
        <taxon>Spermatophyta</taxon>
        <taxon>Magnoliopsida</taxon>
        <taxon>Liliopsida</taxon>
        <taxon>Poales</taxon>
        <taxon>Poaceae</taxon>
        <taxon>BOP clade</taxon>
        <taxon>Pooideae</taxon>
        <taxon>Stipodae</taxon>
        <taxon>Brachypodieae</taxon>
        <taxon>Brachypodium</taxon>
    </lineage>
</organism>
<dbReference type="AlphaFoldDB" id="A0A2K2CZN4"/>
<keyword evidence="4" id="KW-1185">Reference proteome</keyword>
<evidence type="ECO:0000313" key="2">
    <source>
        <dbReference type="EMBL" id="PNT67488.1"/>
    </source>
</evidence>
<feature type="compositionally biased region" description="Basic and acidic residues" evidence="1">
    <location>
        <begin position="244"/>
        <end position="274"/>
    </location>
</feature>
<reference evidence="2 3" key="1">
    <citation type="journal article" date="2010" name="Nature">
        <title>Genome sequencing and analysis of the model grass Brachypodium distachyon.</title>
        <authorList>
            <consortium name="International Brachypodium Initiative"/>
        </authorList>
    </citation>
    <scope>NUCLEOTIDE SEQUENCE [LARGE SCALE GENOMIC DNA]</scope>
    <source>
        <strain evidence="2 3">Bd21</strain>
    </source>
</reference>
<feature type="region of interest" description="Disordered" evidence="1">
    <location>
        <begin position="236"/>
        <end position="338"/>
    </location>
</feature>
<gene>
    <name evidence="3" type="primary">LOC100834927</name>
    <name evidence="2" type="ORF">BRADI_3g27926v3</name>
</gene>
<reference evidence="3" key="3">
    <citation type="submission" date="2018-08" db="UniProtKB">
        <authorList>
            <consortium name="EnsemblPlants"/>
        </authorList>
    </citation>
    <scope>IDENTIFICATION</scope>
    <source>
        <strain evidence="3">cv. Bd21</strain>
    </source>
</reference>
<dbReference type="Proteomes" id="UP000008810">
    <property type="component" value="Chromosome 3"/>
</dbReference>
<feature type="region of interest" description="Disordered" evidence="1">
    <location>
        <begin position="455"/>
        <end position="514"/>
    </location>
</feature>
<feature type="region of interest" description="Disordered" evidence="1">
    <location>
        <begin position="134"/>
        <end position="205"/>
    </location>
</feature>
<sequence length="514" mass="57240">MKKSDNPNIPLPSLQTFTSEISNIFHATSAKAETAAARVHQCIRSAAMVQLLFSGEDIFSRRFQIISPLLRVPPSPCTFTPLLNFLPPLLSQPQAPNVESFTLLTAIAHLALPPAASLLHCYKIHCVSTPTPLIQPRSHGRSPQIHPHYLPPPPPAARGNGLLPSPPQRLSPGTRRRRRRLPQQGGDVATADAGVRRRVHDRQPNRRLLALRGHGLAPGPAAAGRLRHRVWPQRAGRQRGALVRGDRLLGPRPREPVPWHAPPRRDPGRAPVDRLRRRHDHPAQRGAPGQLLQDHRRSWRQRPRRGGRRLHHAAVRVQRHHPQHPRARLRAGGERQRPVVADAQRVADPVGRRRHLALLGPGRVGRPLRAVPVRGRAGGRHHGIHGHHRLQLLLLAPQRGDVAGPQRRLPAGLRDAGHHRIQPLRGPARAADAPMPPRLLPHRQQRLHRLGDVRHRRQRQPHHQLPGQPLHRPRQPQRQGGDEAGGHGGRAVERVELADGGGHDGERRLLRALG</sequence>
<proteinExistence type="predicted"/>
<feature type="compositionally biased region" description="Basic and acidic residues" evidence="1">
    <location>
        <begin position="480"/>
        <end position="514"/>
    </location>
</feature>
<name>A0A2K2CZN4_BRADI</name>
<evidence type="ECO:0000256" key="1">
    <source>
        <dbReference type="SAM" id="MobiDB-lite"/>
    </source>
</evidence>
<reference evidence="2" key="2">
    <citation type="submission" date="2017-06" db="EMBL/GenBank/DDBJ databases">
        <title>WGS assembly of Brachypodium distachyon.</title>
        <authorList>
            <consortium name="The International Brachypodium Initiative"/>
            <person name="Lucas S."/>
            <person name="Harmon-Smith M."/>
            <person name="Lail K."/>
            <person name="Tice H."/>
            <person name="Grimwood J."/>
            <person name="Bruce D."/>
            <person name="Barry K."/>
            <person name="Shu S."/>
            <person name="Lindquist E."/>
            <person name="Wang M."/>
            <person name="Pitluck S."/>
            <person name="Vogel J.P."/>
            <person name="Garvin D.F."/>
            <person name="Mockler T.C."/>
            <person name="Schmutz J."/>
            <person name="Rokhsar D."/>
            <person name="Bevan M.W."/>
        </authorList>
    </citation>
    <scope>NUCLEOTIDE SEQUENCE</scope>
    <source>
        <strain evidence="2">Bd21</strain>
    </source>
</reference>
<protein>
    <submittedName>
        <fullName evidence="2 3">Uncharacterized protein</fullName>
    </submittedName>
</protein>
<accession>A0A2K2CZN4</accession>
<dbReference type="Gramene" id="PNT67488">
    <property type="protein sequence ID" value="PNT67488"/>
    <property type="gene ID" value="BRADI_3g27926v3"/>
</dbReference>
<dbReference type="ExpressionAtlas" id="A0A2K2CZN4">
    <property type="expression patterns" value="baseline and differential"/>
</dbReference>
<feature type="region of interest" description="Disordered" evidence="1">
    <location>
        <begin position="403"/>
        <end position="438"/>
    </location>
</feature>
<feature type="compositionally biased region" description="Basic residues" evidence="1">
    <location>
        <begin position="297"/>
        <end position="329"/>
    </location>
</feature>
<evidence type="ECO:0000313" key="3">
    <source>
        <dbReference type="EnsemblPlants" id="PNT67488"/>
    </source>
</evidence>
<dbReference type="EMBL" id="CM000882">
    <property type="protein sequence ID" value="PNT67488.1"/>
    <property type="molecule type" value="Genomic_DNA"/>
</dbReference>
<dbReference type="EnsemblPlants" id="PNT67488">
    <property type="protein sequence ID" value="PNT67488"/>
    <property type="gene ID" value="BRADI_3g27926v3"/>
</dbReference>